<evidence type="ECO:0000313" key="2">
    <source>
        <dbReference type="EMBL" id="RWR09199.1"/>
    </source>
</evidence>
<organism evidence="2 3">
    <name type="scientific">Paenirhodobacter populi</name>
    <dbReference type="NCBI Taxonomy" id="2306993"/>
    <lineage>
        <taxon>Bacteria</taxon>
        <taxon>Pseudomonadati</taxon>
        <taxon>Pseudomonadota</taxon>
        <taxon>Alphaproteobacteria</taxon>
        <taxon>Rhodobacterales</taxon>
        <taxon>Rhodobacter group</taxon>
        <taxon>Paenirhodobacter</taxon>
    </lineage>
</organism>
<dbReference type="InterPro" id="IPR041329">
    <property type="entry name" value="YubB_C"/>
</dbReference>
<name>A0A443IQT6_9RHOB</name>
<sequence length="252" mass="28284">MPNHVTNRITVTGPREARLAFKRAFLTQIREQGPDGQEILSAEFDFERIVPMPDLIRNTESSSVVQMGLLLLGRIDVSDTFLLPGSTLESEIARYLSYPHVKAAGVSDYAGLKAWIRETAPDCEEKAKAAIRAKEEFGHSSWYSWSIANWGTKWNAYSFQLIGEDDDQLDFSFDKAWSPPEPIFAALAKRPECADLSISIRSFDEGWLFAFSGVISKDCYLGETVEPTPEFYEEVYGFACPVDEEGKEEEAA</sequence>
<protein>
    <recommendedName>
        <fullName evidence="1">YubB ferredoxin-like domain-containing protein</fullName>
    </recommendedName>
</protein>
<dbReference type="Pfam" id="PF18406">
    <property type="entry name" value="DUF1281_C"/>
    <property type="match status" value="1"/>
</dbReference>
<feature type="domain" description="YubB ferredoxin-like" evidence="1">
    <location>
        <begin position="158"/>
        <end position="190"/>
    </location>
</feature>
<keyword evidence="3" id="KW-1185">Reference proteome</keyword>
<dbReference type="Proteomes" id="UP000285710">
    <property type="component" value="Unassembled WGS sequence"/>
</dbReference>
<dbReference type="AlphaFoldDB" id="A0A443IQT6"/>
<gene>
    <name evidence="2" type="ORF">D2T33_14475</name>
</gene>
<dbReference type="RefSeq" id="WP_128270235.1">
    <property type="nucleotide sequence ID" value="NZ_SAUW01000015.1"/>
</dbReference>
<reference evidence="2 3" key="2">
    <citation type="submission" date="2019-01" db="EMBL/GenBank/DDBJ databases">
        <authorList>
            <person name="Li Y."/>
        </authorList>
    </citation>
    <scope>NUCLEOTIDE SEQUENCE [LARGE SCALE GENOMIC DNA]</scope>
    <source>
        <strain evidence="2 3">2D-5</strain>
    </source>
</reference>
<proteinExistence type="predicted"/>
<dbReference type="EMBL" id="SAUW01000015">
    <property type="protein sequence ID" value="RWR09199.1"/>
    <property type="molecule type" value="Genomic_DNA"/>
</dbReference>
<evidence type="ECO:0000313" key="3">
    <source>
        <dbReference type="Proteomes" id="UP000285710"/>
    </source>
</evidence>
<evidence type="ECO:0000259" key="1">
    <source>
        <dbReference type="Pfam" id="PF18406"/>
    </source>
</evidence>
<comment type="caution">
    <text evidence="2">The sequence shown here is derived from an EMBL/GenBank/DDBJ whole genome shotgun (WGS) entry which is preliminary data.</text>
</comment>
<reference evidence="2 3" key="1">
    <citation type="submission" date="2019-01" db="EMBL/GenBank/DDBJ databases">
        <title>Sinorhodobacter populi sp. nov. isolated from the symptomatic bark tissue of Populus euramericana canker.</title>
        <authorList>
            <person name="Xu G."/>
        </authorList>
    </citation>
    <scope>NUCLEOTIDE SEQUENCE [LARGE SCALE GENOMIC DNA]</scope>
    <source>
        <strain evidence="2 3">2D-5</strain>
    </source>
</reference>
<accession>A0A443IQT6</accession>